<proteinExistence type="predicted"/>
<dbReference type="Proteomes" id="UP000485058">
    <property type="component" value="Unassembled WGS sequence"/>
</dbReference>
<reference evidence="1 2" key="1">
    <citation type="submission" date="2020-02" db="EMBL/GenBank/DDBJ databases">
        <title>Draft genome sequence of Haematococcus lacustris strain NIES-144.</title>
        <authorList>
            <person name="Morimoto D."/>
            <person name="Nakagawa S."/>
            <person name="Yoshida T."/>
            <person name="Sawayama S."/>
        </authorList>
    </citation>
    <scope>NUCLEOTIDE SEQUENCE [LARGE SCALE GENOMIC DNA]</scope>
    <source>
        <strain evidence="1 2">NIES-144</strain>
    </source>
</reference>
<dbReference type="AlphaFoldDB" id="A0A6A0AGC5"/>
<name>A0A6A0AGC5_HAELA</name>
<protein>
    <submittedName>
        <fullName evidence="1">Uncharacterized protein</fullName>
    </submittedName>
</protein>
<organism evidence="1 2">
    <name type="scientific">Haematococcus lacustris</name>
    <name type="common">Green alga</name>
    <name type="synonym">Haematococcus pluvialis</name>
    <dbReference type="NCBI Taxonomy" id="44745"/>
    <lineage>
        <taxon>Eukaryota</taxon>
        <taxon>Viridiplantae</taxon>
        <taxon>Chlorophyta</taxon>
        <taxon>core chlorophytes</taxon>
        <taxon>Chlorophyceae</taxon>
        <taxon>CS clade</taxon>
        <taxon>Chlamydomonadales</taxon>
        <taxon>Haematococcaceae</taxon>
        <taxon>Haematococcus</taxon>
    </lineage>
</organism>
<evidence type="ECO:0000313" key="1">
    <source>
        <dbReference type="EMBL" id="GFH31331.1"/>
    </source>
</evidence>
<gene>
    <name evidence="1" type="ORF">HaLaN_30350</name>
</gene>
<keyword evidence="2" id="KW-1185">Reference proteome</keyword>
<feature type="non-terminal residue" evidence="1">
    <location>
        <position position="209"/>
    </location>
</feature>
<dbReference type="EMBL" id="BLLF01005538">
    <property type="protein sequence ID" value="GFH31331.1"/>
    <property type="molecule type" value="Genomic_DNA"/>
</dbReference>
<accession>A0A6A0AGC5</accession>
<sequence length="209" mass="21743">MAGTPAVSAMGAGGEAADPMASLSAAVQAKGDVGRLLTQLMQNPVQLNALRLLLGVTTHPALPALQPYRAEAATPRVHAAVGQAGSRAERASYDLAQQISSGQGPWSPGYESEHMLLAWLDAAPLALSGSIRPGCVALTLTLLLPAPSYHAAMHRGLASLLHHLLHATGCQFWHQGAYVVQLGPEMAMLANGRVKAYYKDEEGQGAVPG</sequence>
<comment type="caution">
    <text evidence="1">The sequence shown here is derived from an EMBL/GenBank/DDBJ whole genome shotgun (WGS) entry which is preliminary data.</text>
</comment>
<evidence type="ECO:0000313" key="2">
    <source>
        <dbReference type="Proteomes" id="UP000485058"/>
    </source>
</evidence>
<feature type="non-terminal residue" evidence="1">
    <location>
        <position position="1"/>
    </location>
</feature>